<dbReference type="EMBL" id="PKUQ01000050">
    <property type="protein sequence ID" value="PLW75503.1"/>
    <property type="molecule type" value="Genomic_DNA"/>
</dbReference>
<evidence type="ECO:0000313" key="2">
    <source>
        <dbReference type="EMBL" id="PLW78910.1"/>
    </source>
</evidence>
<gene>
    <name evidence="2" type="ORF">C0081_01340</name>
    <name evidence="1" type="ORF">C0081_19380</name>
</gene>
<comment type="caution">
    <text evidence="2">The sequence shown here is derived from an EMBL/GenBank/DDBJ whole genome shotgun (WGS) entry which is preliminary data.</text>
</comment>
<dbReference type="RefSeq" id="WP_101531994.1">
    <property type="nucleotide sequence ID" value="NZ_JBFHIU010000083.1"/>
</dbReference>
<reference evidence="2 3" key="1">
    <citation type="submission" date="2018-01" db="EMBL/GenBank/DDBJ databases">
        <title>The draft genome sequence of Cohaesibacter sp. H1304.</title>
        <authorList>
            <person name="Wang N.-N."/>
            <person name="Du Z.-J."/>
        </authorList>
    </citation>
    <scope>NUCLEOTIDE SEQUENCE [LARGE SCALE GENOMIC DNA]</scope>
    <source>
        <strain evidence="2 3">H1304</strain>
    </source>
</reference>
<organism evidence="2 3">
    <name type="scientific">Cohaesibacter celericrescens</name>
    <dbReference type="NCBI Taxonomy" id="2067669"/>
    <lineage>
        <taxon>Bacteria</taxon>
        <taxon>Pseudomonadati</taxon>
        <taxon>Pseudomonadota</taxon>
        <taxon>Alphaproteobacteria</taxon>
        <taxon>Hyphomicrobiales</taxon>
        <taxon>Cohaesibacteraceae</taxon>
    </lineage>
</organism>
<dbReference type="InterPro" id="IPR010626">
    <property type="entry name" value="DUF1217"/>
</dbReference>
<dbReference type="Gene3D" id="1.10.3700.10">
    <property type="entry name" value="AGR C 984p-like"/>
    <property type="match status" value="1"/>
</dbReference>
<accession>A0A2N5XWM8</accession>
<name>A0A2N5XWM8_9HYPH</name>
<keyword evidence="2" id="KW-0966">Cell projection</keyword>
<dbReference type="AlphaFoldDB" id="A0A2N5XWM8"/>
<keyword evidence="2" id="KW-0969">Cilium</keyword>
<dbReference type="OrthoDB" id="7824597at2"/>
<dbReference type="EMBL" id="PKUQ01000001">
    <property type="protein sequence ID" value="PLW78910.1"/>
    <property type="molecule type" value="Genomic_DNA"/>
</dbReference>
<dbReference type="Pfam" id="PF06748">
    <property type="entry name" value="DUF1217"/>
    <property type="match status" value="1"/>
</dbReference>
<keyword evidence="2" id="KW-0282">Flagellum</keyword>
<dbReference type="Proteomes" id="UP000234881">
    <property type="component" value="Unassembled WGS sequence"/>
</dbReference>
<dbReference type="InterPro" id="IPR023157">
    <property type="entry name" value="AGR-C-984p-like_sf"/>
</dbReference>
<evidence type="ECO:0000313" key="1">
    <source>
        <dbReference type="EMBL" id="PLW75503.1"/>
    </source>
</evidence>
<protein>
    <submittedName>
        <fullName evidence="2">Flagellar biosynthesis protein FlgF</fullName>
    </submittedName>
</protein>
<sequence length="260" mass="29012">MIDTSLRLTMLNNNMSKSLDTVSKDPLVDRLSQNYLEKIQDIKTVDEFIDDYEVFSFAMKAMGLEDMTYAKAYMRKVLVEGVSDSDSFANQITDERFKAFAETFNFEQFGETTTTFSKTQQPIVDMYVRQTLEDNEGEDNTGVKLALYFQRKASTITTSMELLADNAMAEVARTLAGIPSEAAGADLDLQASMIDERINIEDLQDPDKVKEMLVQFSALWDLENGTATQTVPNVLISDPLSAGIDQDLLMSLQGLRLGGV</sequence>
<proteinExistence type="predicted"/>
<dbReference type="SUPFAM" id="SSF158837">
    <property type="entry name" value="AGR C 984p-like"/>
    <property type="match status" value="1"/>
</dbReference>
<evidence type="ECO:0000313" key="3">
    <source>
        <dbReference type="Proteomes" id="UP000234881"/>
    </source>
</evidence>
<keyword evidence="3" id="KW-1185">Reference proteome</keyword>